<dbReference type="EMBL" id="JACXIY010000015">
    <property type="protein sequence ID" value="MBD2869663.1"/>
    <property type="molecule type" value="Genomic_DNA"/>
</dbReference>
<dbReference type="PROSITE" id="PS51167">
    <property type="entry name" value="CHORISMATE_MUT_1"/>
    <property type="match status" value="1"/>
</dbReference>
<dbReference type="PANTHER" id="PTHR21164:SF0">
    <property type="entry name" value="CHORISMATE MUTASE AROH"/>
    <property type="match status" value="1"/>
</dbReference>
<keyword evidence="5" id="KW-1185">Reference proteome</keyword>
<dbReference type="EC" id="5.4.99.5" evidence="1 3"/>
<evidence type="ECO:0000256" key="1">
    <source>
        <dbReference type="NCBIfam" id="TIGR01796"/>
    </source>
</evidence>
<dbReference type="CDD" id="cd02185">
    <property type="entry name" value="AroH"/>
    <property type="match status" value="1"/>
</dbReference>
<protein>
    <recommendedName>
        <fullName evidence="1 3">chorismate mutase</fullName>
        <ecNumber evidence="1 3">5.4.99.5</ecNumber>
    </recommendedName>
</protein>
<dbReference type="AlphaFoldDB" id="A0A927CN81"/>
<accession>A0A927CN81</accession>
<reference evidence="4" key="1">
    <citation type="submission" date="2020-09" db="EMBL/GenBank/DDBJ databases">
        <title>A novel bacterium of genus Paenibacillus, isolated from South China Sea.</title>
        <authorList>
            <person name="Huang H."/>
            <person name="Mo K."/>
            <person name="Hu Y."/>
        </authorList>
    </citation>
    <scope>NUCLEOTIDE SEQUENCE</scope>
    <source>
        <strain evidence="4">IB182493</strain>
    </source>
</reference>
<feature type="binding site" evidence="2">
    <location>
        <position position="90"/>
    </location>
    <ligand>
        <name>prephenate</name>
        <dbReference type="ChEBI" id="CHEBI:29934"/>
    </ligand>
</feature>
<dbReference type="GO" id="GO:0046417">
    <property type="term" value="P:chorismate metabolic process"/>
    <property type="evidence" value="ECO:0007669"/>
    <property type="project" value="TreeGrafter"/>
</dbReference>
<dbReference type="Pfam" id="PF07736">
    <property type="entry name" value="CM_1"/>
    <property type="match status" value="1"/>
</dbReference>
<evidence type="ECO:0000256" key="2">
    <source>
        <dbReference type="PIRSR" id="PIRSR005965-1"/>
    </source>
</evidence>
<feature type="binding site" evidence="2">
    <location>
        <position position="7"/>
    </location>
    <ligand>
        <name>prephenate</name>
        <dbReference type="ChEBI" id="CHEBI:29934"/>
    </ligand>
</feature>
<sequence>MSVRGIRGAITVDVNEEQPILNATIELLHAIVADNEIVPDDICSVFVTVTNDLDETFPARAIRQMNGWELVPLMCALEVPVKGSLERCIRLMVLINTDKTQAEIRHVYLSGAQALRPDLSSKA</sequence>
<organism evidence="4 5">
    <name type="scientific">Paenibacillus arenilitoris</name>
    <dbReference type="NCBI Taxonomy" id="2772299"/>
    <lineage>
        <taxon>Bacteria</taxon>
        <taxon>Bacillati</taxon>
        <taxon>Bacillota</taxon>
        <taxon>Bacilli</taxon>
        <taxon>Bacillales</taxon>
        <taxon>Paenibacillaceae</taxon>
        <taxon>Paenibacillus</taxon>
    </lineage>
</organism>
<evidence type="ECO:0000256" key="3">
    <source>
        <dbReference type="PROSITE-ProRule" id="PRU00514"/>
    </source>
</evidence>
<dbReference type="InterPro" id="IPR035959">
    <property type="entry name" value="RutC-like_sf"/>
</dbReference>
<comment type="caution">
    <text evidence="4">The sequence shown here is derived from an EMBL/GenBank/DDBJ whole genome shotgun (WGS) entry which is preliminary data.</text>
</comment>
<evidence type="ECO:0000313" key="5">
    <source>
        <dbReference type="Proteomes" id="UP000632125"/>
    </source>
</evidence>
<evidence type="ECO:0000313" key="4">
    <source>
        <dbReference type="EMBL" id="MBD2869663.1"/>
    </source>
</evidence>
<dbReference type="Gene3D" id="3.30.1330.40">
    <property type="entry name" value="RutC-like"/>
    <property type="match status" value="1"/>
</dbReference>
<proteinExistence type="predicted"/>
<dbReference type="NCBIfam" id="TIGR01796">
    <property type="entry name" value="CM_mono_aroH"/>
    <property type="match status" value="1"/>
</dbReference>
<dbReference type="PANTHER" id="PTHR21164">
    <property type="entry name" value="CHORISMATE MUTASE"/>
    <property type="match status" value="1"/>
</dbReference>
<dbReference type="PIRSF" id="PIRSF005965">
    <property type="entry name" value="Chor_mut_AroH"/>
    <property type="match status" value="1"/>
</dbReference>
<feature type="binding site" evidence="2">
    <location>
        <position position="108"/>
    </location>
    <ligand>
        <name>prephenate</name>
        <dbReference type="ChEBI" id="CHEBI:29934"/>
    </ligand>
</feature>
<dbReference type="SUPFAM" id="SSF55298">
    <property type="entry name" value="YjgF-like"/>
    <property type="match status" value="1"/>
</dbReference>
<gene>
    <name evidence="4" type="primary">aroH</name>
    <name evidence="4" type="ORF">IDH41_13815</name>
</gene>
<keyword evidence="2 3" id="KW-0028">Amino-acid biosynthesis</keyword>
<comment type="catalytic activity">
    <reaction evidence="3">
        <text>chorismate = prephenate</text>
        <dbReference type="Rhea" id="RHEA:13897"/>
        <dbReference type="ChEBI" id="CHEBI:29748"/>
        <dbReference type="ChEBI" id="CHEBI:29934"/>
        <dbReference type="EC" id="5.4.99.5"/>
    </reaction>
</comment>
<dbReference type="InterPro" id="IPR008243">
    <property type="entry name" value="Chorismate_mutase_AroH"/>
</dbReference>
<dbReference type="GO" id="GO:0008652">
    <property type="term" value="P:amino acid biosynthetic process"/>
    <property type="evidence" value="ECO:0007669"/>
    <property type="project" value="UniProtKB-UniRule"/>
</dbReference>
<keyword evidence="3 4" id="KW-0413">Isomerase</keyword>
<keyword evidence="2 3" id="KW-0057">Aromatic amino acid biosynthesis</keyword>
<name>A0A927CN81_9BACL</name>
<dbReference type="GO" id="GO:0009073">
    <property type="term" value="P:aromatic amino acid family biosynthetic process"/>
    <property type="evidence" value="ECO:0007669"/>
    <property type="project" value="UniProtKB-UniRule"/>
</dbReference>
<dbReference type="Proteomes" id="UP000632125">
    <property type="component" value="Unassembled WGS sequence"/>
</dbReference>
<dbReference type="GO" id="GO:0004106">
    <property type="term" value="F:chorismate mutase activity"/>
    <property type="evidence" value="ECO:0007669"/>
    <property type="project" value="UniProtKB-UniRule"/>
</dbReference>
<dbReference type="RefSeq" id="WP_190861935.1">
    <property type="nucleotide sequence ID" value="NZ_JACXIY010000015.1"/>
</dbReference>